<sequence length="243" mass="27485">MTDRQMTPDIHENKIMCLACPARDSFLCSGLDDHELKHLAARATRFQVKRGHSLILEGDQTKDVYNVIEGDIALSRLSSDGRRQILGFLTKGDFIGLTLSDQYHFSADALNDARLCRFDRRSIEELIERFPGMDRQVRRMGASAMDQMLDLVFSLGRKTAQERVASFLIGLAHRQGHCHDPSLEIHLAMSRADIADYLGLTIETVSRIFSKLKTLQIIRLETAQHLHILDLPKLQSLAECELA</sequence>
<proteinExistence type="predicted"/>
<feature type="domain" description="HTH crp-type" evidence="5">
    <location>
        <begin position="158"/>
        <end position="232"/>
    </location>
</feature>
<dbReference type="PROSITE" id="PS51063">
    <property type="entry name" value="HTH_CRP_2"/>
    <property type="match status" value="1"/>
</dbReference>
<dbReference type="AlphaFoldDB" id="A0A5A7NAG4"/>
<reference evidence="6 7" key="1">
    <citation type="submission" date="2019-09" db="EMBL/GenBank/DDBJ databases">
        <title>NBRP : Genome information of microbial organism related human and environment.</title>
        <authorList>
            <person name="Hattori M."/>
            <person name="Oshima K."/>
            <person name="Inaba H."/>
            <person name="Suda W."/>
            <person name="Sakamoto M."/>
            <person name="Iino T."/>
            <person name="Kitahara M."/>
            <person name="Oshida Y."/>
            <person name="Iida T."/>
            <person name="Kudo T."/>
            <person name="Itoh T."/>
            <person name="Ohkuma M."/>
        </authorList>
    </citation>
    <scope>NUCLEOTIDE SEQUENCE [LARGE SCALE GENOMIC DNA]</scope>
    <source>
        <strain evidence="6 7">Q-1</strain>
    </source>
</reference>
<dbReference type="InterPro" id="IPR036390">
    <property type="entry name" value="WH_DNA-bd_sf"/>
</dbReference>
<dbReference type="PANTHER" id="PTHR24567">
    <property type="entry name" value="CRP FAMILY TRANSCRIPTIONAL REGULATORY PROTEIN"/>
    <property type="match status" value="1"/>
</dbReference>
<keyword evidence="3" id="KW-0804">Transcription</keyword>
<dbReference type="GO" id="GO:0003677">
    <property type="term" value="F:DNA binding"/>
    <property type="evidence" value="ECO:0007669"/>
    <property type="project" value="UniProtKB-KW"/>
</dbReference>
<evidence type="ECO:0000313" key="6">
    <source>
        <dbReference type="EMBL" id="GER05232.1"/>
    </source>
</evidence>
<feature type="domain" description="Cyclic nucleotide-binding" evidence="4">
    <location>
        <begin position="27"/>
        <end position="96"/>
    </location>
</feature>
<gene>
    <name evidence="6" type="ORF">JCM17846_29140</name>
</gene>
<evidence type="ECO:0000256" key="3">
    <source>
        <dbReference type="ARBA" id="ARBA00023163"/>
    </source>
</evidence>
<accession>A0A5A7NAG4</accession>
<dbReference type="FunFam" id="1.10.10.10:FF:000028">
    <property type="entry name" value="Fumarate/nitrate reduction transcriptional regulator Fnr"/>
    <property type="match status" value="1"/>
</dbReference>
<dbReference type="EMBL" id="BKCN01000020">
    <property type="protein sequence ID" value="GER05232.1"/>
    <property type="molecule type" value="Genomic_DNA"/>
</dbReference>
<evidence type="ECO:0000259" key="4">
    <source>
        <dbReference type="PROSITE" id="PS50042"/>
    </source>
</evidence>
<evidence type="ECO:0000256" key="1">
    <source>
        <dbReference type="ARBA" id="ARBA00023015"/>
    </source>
</evidence>
<dbReference type="SUPFAM" id="SSF46785">
    <property type="entry name" value="Winged helix' DNA-binding domain"/>
    <property type="match status" value="1"/>
</dbReference>
<dbReference type="Pfam" id="PF13545">
    <property type="entry name" value="HTH_Crp_2"/>
    <property type="match status" value="1"/>
</dbReference>
<dbReference type="InterPro" id="IPR012318">
    <property type="entry name" value="HTH_CRP"/>
</dbReference>
<dbReference type="Gene3D" id="1.10.10.10">
    <property type="entry name" value="Winged helix-like DNA-binding domain superfamily/Winged helix DNA-binding domain"/>
    <property type="match status" value="1"/>
</dbReference>
<organism evidence="6 7">
    <name type="scientific">Iodidimonas nitroreducens</name>
    <dbReference type="NCBI Taxonomy" id="1236968"/>
    <lineage>
        <taxon>Bacteria</taxon>
        <taxon>Pseudomonadati</taxon>
        <taxon>Pseudomonadota</taxon>
        <taxon>Alphaproteobacteria</taxon>
        <taxon>Iodidimonadales</taxon>
        <taxon>Iodidimonadaceae</taxon>
        <taxon>Iodidimonas</taxon>
    </lineage>
</organism>
<dbReference type="CDD" id="cd00038">
    <property type="entry name" value="CAP_ED"/>
    <property type="match status" value="1"/>
</dbReference>
<evidence type="ECO:0000256" key="2">
    <source>
        <dbReference type="ARBA" id="ARBA00023125"/>
    </source>
</evidence>
<dbReference type="PROSITE" id="PS00042">
    <property type="entry name" value="HTH_CRP_1"/>
    <property type="match status" value="1"/>
</dbReference>
<dbReference type="InterPro" id="IPR036388">
    <property type="entry name" value="WH-like_DNA-bd_sf"/>
</dbReference>
<dbReference type="GO" id="GO:0005829">
    <property type="term" value="C:cytosol"/>
    <property type="evidence" value="ECO:0007669"/>
    <property type="project" value="TreeGrafter"/>
</dbReference>
<dbReference type="GO" id="GO:0003700">
    <property type="term" value="F:DNA-binding transcription factor activity"/>
    <property type="evidence" value="ECO:0007669"/>
    <property type="project" value="InterPro"/>
</dbReference>
<evidence type="ECO:0000259" key="5">
    <source>
        <dbReference type="PROSITE" id="PS51063"/>
    </source>
</evidence>
<dbReference type="PANTHER" id="PTHR24567:SF75">
    <property type="entry name" value="FUMARATE AND NITRATE REDUCTION REGULATORY PROTEIN"/>
    <property type="match status" value="1"/>
</dbReference>
<dbReference type="PRINTS" id="PR00034">
    <property type="entry name" value="HTHCRP"/>
</dbReference>
<keyword evidence="2" id="KW-0238">DNA-binding</keyword>
<dbReference type="InterPro" id="IPR018490">
    <property type="entry name" value="cNMP-bd_dom_sf"/>
</dbReference>
<dbReference type="CDD" id="cd00092">
    <property type="entry name" value="HTH_CRP"/>
    <property type="match status" value="1"/>
</dbReference>
<dbReference type="SMART" id="SM00419">
    <property type="entry name" value="HTH_CRP"/>
    <property type="match status" value="1"/>
</dbReference>
<protein>
    <submittedName>
        <fullName evidence="6">Transcriptional regulator</fullName>
    </submittedName>
</protein>
<dbReference type="RefSeq" id="WP_042086411.1">
    <property type="nucleotide sequence ID" value="NZ_BKCN01000020.1"/>
</dbReference>
<dbReference type="Proteomes" id="UP000324996">
    <property type="component" value="Unassembled WGS sequence"/>
</dbReference>
<dbReference type="SUPFAM" id="SSF51206">
    <property type="entry name" value="cAMP-binding domain-like"/>
    <property type="match status" value="1"/>
</dbReference>
<dbReference type="InterPro" id="IPR014710">
    <property type="entry name" value="RmlC-like_jellyroll"/>
</dbReference>
<dbReference type="InterPro" id="IPR000595">
    <property type="entry name" value="cNMP-bd_dom"/>
</dbReference>
<keyword evidence="7" id="KW-1185">Reference proteome</keyword>
<evidence type="ECO:0000313" key="7">
    <source>
        <dbReference type="Proteomes" id="UP000324996"/>
    </source>
</evidence>
<comment type="caution">
    <text evidence="6">The sequence shown here is derived from an EMBL/GenBank/DDBJ whole genome shotgun (WGS) entry which is preliminary data.</text>
</comment>
<dbReference type="Pfam" id="PF00027">
    <property type="entry name" value="cNMP_binding"/>
    <property type="match status" value="1"/>
</dbReference>
<dbReference type="InterPro" id="IPR050397">
    <property type="entry name" value="Env_Response_Regulators"/>
</dbReference>
<dbReference type="PROSITE" id="PS50042">
    <property type="entry name" value="CNMP_BINDING_3"/>
    <property type="match status" value="1"/>
</dbReference>
<dbReference type="SMART" id="SM00100">
    <property type="entry name" value="cNMP"/>
    <property type="match status" value="1"/>
</dbReference>
<keyword evidence="1" id="KW-0805">Transcription regulation</keyword>
<dbReference type="InterPro" id="IPR018335">
    <property type="entry name" value="Tscrpt_reg_HTH_Crp-type_CS"/>
</dbReference>
<dbReference type="Gene3D" id="2.60.120.10">
    <property type="entry name" value="Jelly Rolls"/>
    <property type="match status" value="1"/>
</dbReference>
<name>A0A5A7NAG4_9PROT</name>